<dbReference type="Gene3D" id="1.20.1440.60">
    <property type="entry name" value="23S rRNA-intervening sequence"/>
    <property type="match status" value="1"/>
</dbReference>
<dbReference type="SUPFAM" id="SSF158446">
    <property type="entry name" value="IVS-encoded protein-like"/>
    <property type="match status" value="1"/>
</dbReference>
<feature type="region of interest" description="Disordered" evidence="1">
    <location>
        <begin position="241"/>
        <end position="261"/>
    </location>
</feature>
<dbReference type="Pfam" id="PF01396">
    <property type="entry name" value="Zn_ribbon_Top1"/>
    <property type="match status" value="1"/>
</dbReference>
<dbReference type="GO" id="GO:0003677">
    <property type="term" value="F:DNA binding"/>
    <property type="evidence" value="ECO:0007669"/>
    <property type="project" value="InterPro"/>
</dbReference>
<gene>
    <name evidence="3" type="ORF">GT409_09165</name>
</gene>
<dbReference type="GO" id="GO:0006265">
    <property type="term" value="P:DNA topological change"/>
    <property type="evidence" value="ECO:0007669"/>
    <property type="project" value="InterPro"/>
</dbReference>
<dbReference type="Proteomes" id="UP000464954">
    <property type="component" value="Chromosome"/>
</dbReference>
<evidence type="ECO:0000259" key="2">
    <source>
        <dbReference type="Pfam" id="PF01396"/>
    </source>
</evidence>
<dbReference type="SUPFAM" id="SSF57783">
    <property type="entry name" value="Zinc beta-ribbon"/>
    <property type="match status" value="1"/>
</dbReference>
<evidence type="ECO:0000313" key="4">
    <source>
        <dbReference type="Proteomes" id="UP000464954"/>
    </source>
</evidence>
<dbReference type="AlphaFoldDB" id="A0A6P1M453"/>
<sequence>MSTSPLLPHGGYEKLRAYKVAEVVYDATVVFCDRFVEKSSRTHDQMVQAARSGVRNISEGSGAAATSKKSEMLLTNVARASLSDELLKDYRSFLTQRGLSLWDKDSPKALAMRERLKHDVVEGLPPLKEGRTRLTGLTGLTEFVETAEPEIAANAMVCAVNQAAFLLRRLVERQSRDFVEKGGFTESLYEARTKARAATGDAPECPLCEKEMRKRTAGKGANAGKEFWGCSAYPECRGTLEVGGESDKSDGSDLSDNNSKG</sequence>
<dbReference type="RefSeq" id="WP_160628801.1">
    <property type="nucleotide sequence ID" value="NZ_CP047593.1"/>
</dbReference>
<feature type="compositionally biased region" description="Polar residues" evidence="1">
    <location>
        <begin position="252"/>
        <end position="261"/>
    </location>
</feature>
<evidence type="ECO:0000256" key="1">
    <source>
        <dbReference type="SAM" id="MobiDB-lite"/>
    </source>
</evidence>
<organism evidence="3 4">
    <name type="scientific">Tichowtungia aerotolerans</name>
    <dbReference type="NCBI Taxonomy" id="2697043"/>
    <lineage>
        <taxon>Bacteria</taxon>
        <taxon>Pseudomonadati</taxon>
        <taxon>Kiritimatiellota</taxon>
        <taxon>Tichowtungiia</taxon>
        <taxon>Tichowtungiales</taxon>
        <taxon>Tichowtungiaceae</taxon>
        <taxon>Tichowtungia</taxon>
    </lineage>
</organism>
<dbReference type="InterPro" id="IPR026354">
    <property type="entry name" value="4helix_suffix_dom"/>
</dbReference>
<dbReference type="NCBIfam" id="TIGR04258">
    <property type="entry name" value="4helix_suffix"/>
    <property type="match status" value="1"/>
</dbReference>
<dbReference type="Gene3D" id="3.30.65.10">
    <property type="entry name" value="Bacterial Topoisomerase I, domain 1"/>
    <property type="match status" value="1"/>
</dbReference>
<dbReference type="GO" id="GO:0005694">
    <property type="term" value="C:chromosome"/>
    <property type="evidence" value="ECO:0007669"/>
    <property type="project" value="InterPro"/>
</dbReference>
<dbReference type="InterPro" id="IPR036583">
    <property type="entry name" value="23S_rRNA_IVS_sf"/>
</dbReference>
<dbReference type="InterPro" id="IPR013498">
    <property type="entry name" value="Topo_IA_Znf"/>
</dbReference>
<dbReference type="EMBL" id="CP047593">
    <property type="protein sequence ID" value="QHI69619.1"/>
    <property type="molecule type" value="Genomic_DNA"/>
</dbReference>
<protein>
    <submittedName>
        <fullName evidence="3">Four helix bundle protein</fullName>
    </submittedName>
</protein>
<dbReference type="GO" id="GO:0003916">
    <property type="term" value="F:DNA topoisomerase activity"/>
    <property type="evidence" value="ECO:0007669"/>
    <property type="project" value="InterPro"/>
</dbReference>
<keyword evidence="4" id="KW-1185">Reference proteome</keyword>
<reference evidence="3 4" key="1">
    <citation type="submission" date="2020-01" db="EMBL/GenBank/DDBJ databases">
        <title>Ponticoccus aerotolerans gen. nov., sp. nov., an anaerobic bacterium and proposal of Ponticoccusceae fam. nov., Ponticoccusles ord. nov. and Ponticoccuse classis nov. in the phylum Kiritimatiellaeota.</title>
        <authorList>
            <person name="Zhou L.Y."/>
            <person name="Du Z.J."/>
        </authorList>
    </citation>
    <scope>NUCLEOTIDE SEQUENCE [LARGE SCALE GENOMIC DNA]</scope>
    <source>
        <strain evidence="3 4">S-5007</strain>
    </source>
</reference>
<name>A0A6P1M453_9BACT</name>
<accession>A0A6P1M453</accession>
<evidence type="ECO:0000313" key="3">
    <source>
        <dbReference type="EMBL" id="QHI69619.1"/>
    </source>
</evidence>
<proteinExistence type="predicted"/>
<dbReference type="KEGG" id="taer:GT409_09165"/>
<feature type="domain" description="DNA topoisomerase type IA zn finger" evidence="2">
    <location>
        <begin position="204"/>
        <end position="239"/>
    </location>
</feature>